<dbReference type="RefSeq" id="WP_127567118.1">
    <property type="nucleotide sequence ID" value="NZ_BMFB01000003.1"/>
</dbReference>
<dbReference type="PANTHER" id="PTHR30372">
    <property type="entry name" value="LIPID-A-DISACCHARIDE SYNTHASE"/>
    <property type="match status" value="1"/>
</dbReference>
<dbReference type="Pfam" id="PF02684">
    <property type="entry name" value="LpxB"/>
    <property type="match status" value="1"/>
</dbReference>
<evidence type="ECO:0000256" key="5">
    <source>
        <dbReference type="ARBA" id="ARBA00022516"/>
    </source>
</evidence>
<comment type="catalytic activity">
    <reaction evidence="10">
        <text>a lipid X + a UDP-2-N,3-O-bis[(3R)-3-hydroxyacyl]-alpha-D-glucosamine = a lipid A disaccharide + UDP + H(+)</text>
        <dbReference type="Rhea" id="RHEA:67828"/>
        <dbReference type="ChEBI" id="CHEBI:15378"/>
        <dbReference type="ChEBI" id="CHEBI:58223"/>
        <dbReference type="ChEBI" id="CHEBI:137748"/>
        <dbReference type="ChEBI" id="CHEBI:176338"/>
        <dbReference type="ChEBI" id="CHEBI:176343"/>
        <dbReference type="EC" id="2.4.1.182"/>
    </reaction>
</comment>
<evidence type="ECO:0000256" key="1">
    <source>
        <dbReference type="ARBA" id="ARBA00002056"/>
    </source>
</evidence>
<sequence>MNPADRPLRVFIVAAEPSGDMVGAELIRALRASGANVEIAGVGREAMAAEGVNTDIDLSALSVLGLFDGLRVWRLVHERAEACARAAAEFRADQIVLIDSWGFMLRVAWKAREACPGARIVKYIGPQAFATRPGRAKALAKAVDNLLAIHPFDPDYFEPYGLPTIVVGNPALERDLTGDGAGFRRRHDIAAQARVMLVLFGSRKAEVERLFDDFAGTAEALAKDRPDLRLVTVVAPSVAESVRSRLASRDALSGMIVAGPEERLDAFAAADAALACSGTVTLELSRMGVPGVVAYRLGPVAWTIAWNFMLKAPYVSLVNIAAGRELLPERLQTRAVPEHLVPDMAKLLDDAGHRKAVSAALVETTKLMAGQGEGASVNAARALIQLGPL</sequence>
<keyword evidence="6" id="KW-0441">Lipid A biosynthesis</keyword>
<dbReference type="OrthoDB" id="9801642at2"/>
<dbReference type="GO" id="GO:0009245">
    <property type="term" value="P:lipid A biosynthetic process"/>
    <property type="evidence" value="ECO:0007669"/>
    <property type="project" value="UniProtKB-UniRule"/>
</dbReference>
<evidence type="ECO:0000256" key="8">
    <source>
        <dbReference type="ARBA" id="ARBA00022679"/>
    </source>
</evidence>
<evidence type="ECO:0000256" key="11">
    <source>
        <dbReference type="NCBIfam" id="TIGR00215"/>
    </source>
</evidence>
<dbReference type="NCBIfam" id="TIGR00215">
    <property type="entry name" value="lpxB"/>
    <property type="match status" value="1"/>
</dbReference>
<dbReference type="GO" id="GO:0008915">
    <property type="term" value="F:lipid-A-disaccharide synthase activity"/>
    <property type="evidence" value="ECO:0007669"/>
    <property type="project" value="UniProtKB-UniRule"/>
</dbReference>
<evidence type="ECO:0000313" key="13">
    <source>
        <dbReference type="Proteomes" id="UP000286954"/>
    </source>
</evidence>
<evidence type="ECO:0000256" key="3">
    <source>
        <dbReference type="ARBA" id="ARBA00012687"/>
    </source>
</evidence>
<dbReference type="PANTHER" id="PTHR30372:SF4">
    <property type="entry name" value="LIPID-A-DISACCHARIDE SYNTHASE, MITOCHONDRIAL-RELATED"/>
    <property type="match status" value="1"/>
</dbReference>
<evidence type="ECO:0000256" key="6">
    <source>
        <dbReference type="ARBA" id="ARBA00022556"/>
    </source>
</evidence>
<dbReference type="EMBL" id="CP018911">
    <property type="protein sequence ID" value="AZU04293.1"/>
    <property type="molecule type" value="Genomic_DNA"/>
</dbReference>
<keyword evidence="9" id="KW-0443">Lipid metabolism</keyword>
<dbReference type="AlphaFoldDB" id="A0A3T0EA34"/>
<reference evidence="12 13" key="1">
    <citation type="submission" date="2016-12" db="EMBL/GenBank/DDBJ databases">
        <title>The genome of dimorphic prosthecate Glycocaulis alkaliphilus 6b-8t, isolated from crude oil dictates its adaptability in petroleum environments.</title>
        <authorList>
            <person name="Wu X.-L."/>
            <person name="Geng S."/>
        </authorList>
    </citation>
    <scope>NUCLEOTIDE SEQUENCE [LARGE SCALE GENOMIC DNA]</scope>
    <source>
        <strain evidence="12 13">6B-8</strain>
    </source>
</reference>
<dbReference type="KEGG" id="gak:X907_1762"/>
<protein>
    <recommendedName>
        <fullName evidence="4 11">Lipid-A-disaccharide synthase</fullName>
        <ecNumber evidence="3 11">2.4.1.182</ecNumber>
    </recommendedName>
</protein>
<evidence type="ECO:0000256" key="10">
    <source>
        <dbReference type="ARBA" id="ARBA00048975"/>
    </source>
</evidence>
<dbReference type="Proteomes" id="UP000286954">
    <property type="component" value="Chromosome"/>
</dbReference>
<keyword evidence="7" id="KW-0328">Glycosyltransferase</keyword>
<dbReference type="SUPFAM" id="SSF53756">
    <property type="entry name" value="UDP-Glycosyltransferase/glycogen phosphorylase"/>
    <property type="match status" value="1"/>
</dbReference>
<dbReference type="EC" id="2.4.1.182" evidence="3 11"/>
<gene>
    <name evidence="12" type="ORF">X907_1762</name>
</gene>
<dbReference type="GO" id="GO:0005543">
    <property type="term" value="F:phospholipid binding"/>
    <property type="evidence" value="ECO:0007669"/>
    <property type="project" value="TreeGrafter"/>
</dbReference>
<evidence type="ECO:0000256" key="2">
    <source>
        <dbReference type="ARBA" id="ARBA00007868"/>
    </source>
</evidence>
<accession>A0A3T0EA34</accession>
<dbReference type="GO" id="GO:0016020">
    <property type="term" value="C:membrane"/>
    <property type="evidence" value="ECO:0007669"/>
    <property type="project" value="GOC"/>
</dbReference>
<name>A0A3T0EA34_9PROT</name>
<keyword evidence="13" id="KW-1185">Reference proteome</keyword>
<evidence type="ECO:0000256" key="4">
    <source>
        <dbReference type="ARBA" id="ARBA00020902"/>
    </source>
</evidence>
<keyword evidence="5" id="KW-0444">Lipid biosynthesis</keyword>
<evidence type="ECO:0000256" key="7">
    <source>
        <dbReference type="ARBA" id="ARBA00022676"/>
    </source>
</evidence>
<keyword evidence="8" id="KW-0808">Transferase</keyword>
<proteinExistence type="inferred from homology"/>
<evidence type="ECO:0000313" key="12">
    <source>
        <dbReference type="EMBL" id="AZU04293.1"/>
    </source>
</evidence>
<comment type="similarity">
    <text evidence="2">Belongs to the LpxB family.</text>
</comment>
<organism evidence="12 13">
    <name type="scientific">Glycocaulis alkaliphilus</name>
    <dbReference type="NCBI Taxonomy" id="1434191"/>
    <lineage>
        <taxon>Bacteria</taxon>
        <taxon>Pseudomonadati</taxon>
        <taxon>Pseudomonadota</taxon>
        <taxon>Alphaproteobacteria</taxon>
        <taxon>Maricaulales</taxon>
        <taxon>Maricaulaceae</taxon>
        <taxon>Glycocaulis</taxon>
    </lineage>
</organism>
<dbReference type="InterPro" id="IPR003835">
    <property type="entry name" value="Glyco_trans_19"/>
</dbReference>
<evidence type="ECO:0000256" key="9">
    <source>
        <dbReference type="ARBA" id="ARBA00023098"/>
    </source>
</evidence>
<comment type="function">
    <text evidence="1">Condensation of UDP-2,3-diacylglucosamine and 2,3-diacylglucosamine-1-phosphate to form lipid A disaccharide, a precursor of lipid A, a phosphorylated glycolipid that anchors the lipopolysaccharide to the outer membrane of the cell.</text>
</comment>